<accession>A0ACB5TSS7</accession>
<organism evidence="1 2">
    <name type="scientific">Ambrosiozyma monospora</name>
    <name type="common">Yeast</name>
    <name type="synonym">Endomycopsis monosporus</name>
    <dbReference type="NCBI Taxonomy" id="43982"/>
    <lineage>
        <taxon>Eukaryota</taxon>
        <taxon>Fungi</taxon>
        <taxon>Dikarya</taxon>
        <taxon>Ascomycota</taxon>
        <taxon>Saccharomycotina</taxon>
        <taxon>Pichiomycetes</taxon>
        <taxon>Pichiales</taxon>
        <taxon>Pichiaceae</taxon>
        <taxon>Ambrosiozyma</taxon>
    </lineage>
</organism>
<proteinExistence type="predicted"/>
<name>A0ACB5TSS7_AMBMO</name>
<evidence type="ECO:0000313" key="2">
    <source>
        <dbReference type="Proteomes" id="UP001165064"/>
    </source>
</evidence>
<gene>
    <name evidence="1" type="ORF">Amon02_000951300</name>
</gene>
<sequence length="174" mass="18945">MLPRSPLSATGGESTSLPPSPTPQHRKRPISSKYPNIKHQQSPFIGDRKLQISKYYNIQKFPLTESQSEIPLQSTSKTMNKPPCCRGCSSAVPAGSGSGGGKIAIVAKLVSVAYVIKSLYEGEKKEDKPVNESSNDDPLDKSPSATPITIQACHTLQLFGNHNIESLRMDHCHF</sequence>
<dbReference type="EMBL" id="BSXS01008962">
    <property type="protein sequence ID" value="GME94196.1"/>
    <property type="molecule type" value="Genomic_DNA"/>
</dbReference>
<dbReference type="Proteomes" id="UP001165064">
    <property type="component" value="Unassembled WGS sequence"/>
</dbReference>
<protein>
    <submittedName>
        <fullName evidence="1">Unnamed protein product</fullName>
    </submittedName>
</protein>
<evidence type="ECO:0000313" key="1">
    <source>
        <dbReference type="EMBL" id="GME94196.1"/>
    </source>
</evidence>
<keyword evidence="2" id="KW-1185">Reference proteome</keyword>
<reference evidence="1" key="1">
    <citation type="submission" date="2023-04" db="EMBL/GenBank/DDBJ databases">
        <title>Ambrosiozyma monospora NBRC 10751.</title>
        <authorList>
            <person name="Ichikawa N."/>
            <person name="Sato H."/>
            <person name="Tonouchi N."/>
        </authorList>
    </citation>
    <scope>NUCLEOTIDE SEQUENCE</scope>
    <source>
        <strain evidence="1">NBRC 10751</strain>
    </source>
</reference>
<comment type="caution">
    <text evidence="1">The sequence shown here is derived from an EMBL/GenBank/DDBJ whole genome shotgun (WGS) entry which is preliminary data.</text>
</comment>